<feature type="non-terminal residue" evidence="2">
    <location>
        <position position="1"/>
    </location>
</feature>
<proteinExistence type="predicted"/>
<gene>
    <name evidence="2" type="ORF">XENORESO_015471</name>
</gene>
<sequence length="151" mass="17439">QLDKNAKDIKGHNQHHSSTSSQHSHSVSKTDRDLKRNLMNEKDQRSTHHDSRSEQGNISLKEEMKKERMLITVSRGLTPPPQSITVKQEKKEHGKGNEKTNGSDKSSKDNREKHQIEKAESSYSSEDDKSSKNKKLKKKKKKEKKKKKKKN</sequence>
<dbReference type="Proteomes" id="UP001444071">
    <property type="component" value="Unassembled WGS sequence"/>
</dbReference>
<feature type="compositionally biased region" description="Basic and acidic residues" evidence="1">
    <location>
        <begin position="28"/>
        <end position="53"/>
    </location>
</feature>
<feature type="compositionally biased region" description="Basic and acidic residues" evidence="1">
    <location>
        <begin position="87"/>
        <end position="131"/>
    </location>
</feature>
<accession>A0ABV0VQZ7</accession>
<protein>
    <submittedName>
        <fullName evidence="2">Uncharacterized protein</fullName>
    </submittedName>
</protein>
<feature type="compositionally biased region" description="Low complexity" evidence="1">
    <location>
        <begin position="16"/>
        <end position="27"/>
    </location>
</feature>
<feature type="compositionally biased region" description="Basic and acidic residues" evidence="1">
    <location>
        <begin position="1"/>
        <end position="11"/>
    </location>
</feature>
<comment type="caution">
    <text evidence="2">The sequence shown here is derived from an EMBL/GenBank/DDBJ whole genome shotgun (WGS) entry which is preliminary data.</text>
</comment>
<feature type="region of interest" description="Disordered" evidence="1">
    <location>
        <begin position="1"/>
        <end position="151"/>
    </location>
</feature>
<name>A0ABV0VQZ7_9TELE</name>
<evidence type="ECO:0000313" key="3">
    <source>
        <dbReference type="Proteomes" id="UP001444071"/>
    </source>
</evidence>
<evidence type="ECO:0000256" key="1">
    <source>
        <dbReference type="SAM" id="MobiDB-lite"/>
    </source>
</evidence>
<feature type="compositionally biased region" description="Basic and acidic residues" evidence="1">
    <location>
        <begin position="60"/>
        <end position="69"/>
    </location>
</feature>
<keyword evidence="3" id="KW-1185">Reference proteome</keyword>
<dbReference type="EMBL" id="JAHRIM010005000">
    <property type="protein sequence ID" value="MEQ2259650.1"/>
    <property type="molecule type" value="Genomic_DNA"/>
</dbReference>
<feature type="compositionally biased region" description="Basic residues" evidence="1">
    <location>
        <begin position="132"/>
        <end position="151"/>
    </location>
</feature>
<evidence type="ECO:0000313" key="2">
    <source>
        <dbReference type="EMBL" id="MEQ2259650.1"/>
    </source>
</evidence>
<reference evidence="2 3" key="1">
    <citation type="submission" date="2021-06" db="EMBL/GenBank/DDBJ databases">
        <authorList>
            <person name="Palmer J.M."/>
        </authorList>
    </citation>
    <scope>NUCLEOTIDE SEQUENCE [LARGE SCALE GENOMIC DNA]</scope>
    <source>
        <strain evidence="2 3">XR_2019</strain>
        <tissue evidence="2">Muscle</tissue>
    </source>
</reference>
<organism evidence="2 3">
    <name type="scientific">Xenotaenia resolanae</name>
    <dbReference type="NCBI Taxonomy" id="208358"/>
    <lineage>
        <taxon>Eukaryota</taxon>
        <taxon>Metazoa</taxon>
        <taxon>Chordata</taxon>
        <taxon>Craniata</taxon>
        <taxon>Vertebrata</taxon>
        <taxon>Euteleostomi</taxon>
        <taxon>Actinopterygii</taxon>
        <taxon>Neopterygii</taxon>
        <taxon>Teleostei</taxon>
        <taxon>Neoteleostei</taxon>
        <taxon>Acanthomorphata</taxon>
        <taxon>Ovalentaria</taxon>
        <taxon>Atherinomorphae</taxon>
        <taxon>Cyprinodontiformes</taxon>
        <taxon>Goodeidae</taxon>
        <taxon>Xenotaenia</taxon>
    </lineage>
</organism>